<dbReference type="EMBL" id="FNKH01000002">
    <property type="protein sequence ID" value="SDQ37176.1"/>
    <property type="molecule type" value="Genomic_DNA"/>
</dbReference>
<feature type="transmembrane region" description="Helical" evidence="1">
    <location>
        <begin position="14"/>
        <end position="33"/>
    </location>
</feature>
<protein>
    <recommendedName>
        <fullName evidence="4">DUF3592 domain-containing protein</fullName>
    </recommendedName>
</protein>
<organism evidence="2 3">
    <name type="scientific">Crystallibacter crystallopoietes</name>
    <dbReference type="NCBI Taxonomy" id="37928"/>
    <lineage>
        <taxon>Bacteria</taxon>
        <taxon>Bacillati</taxon>
        <taxon>Actinomycetota</taxon>
        <taxon>Actinomycetes</taxon>
        <taxon>Micrococcales</taxon>
        <taxon>Micrococcaceae</taxon>
        <taxon>Crystallibacter</taxon>
    </lineage>
</organism>
<evidence type="ECO:0008006" key="4">
    <source>
        <dbReference type="Google" id="ProtNLM"/>
    </source>
</evidence>
<sequence>MPSALESIGLITEILTWVGLVPGLLLLLAGWIVRHSGVKWRSADGVVFMDGEGTGFRWFDKQHGFLQARLPVEQERSVVPGSDVLIYYDAHRPMTYRTTPPPERGTILLLLGKILTAVGVAAFVAGLIVMLML</sequence>
<name>A0A1H1AD80_9MICC</name>
<feature type="transmembrane region" description="Helical" evidence="1">
    <location>
        <begin position="107"/>
        <end position="132"/>
    </location>
</feature>
<evidence type="ECO:0000313" key="3">
    <source>
        <dbReference type="Proteomes" id="UP000181917"/>
    </source>
</evidence>
<keyword evidence="1" id="KW-0472">Membrane</keyword>
<evidence type="ECO:0000313" key="2">
    <source>
        <dbReference type="EMBL" id="SDQ37176.1"/>
    </source>
</evidence>
<dbReference type="OrthoDB" id="5125638at2"/>
<keyword evidence="1" id="KW-0812">Transmembrane</keyword>
<keyword evidence="3" id="KW-1185">Reference proteome</keyword>
<dbReference type="Proteomes" id="UP000181917">
    <property type="component" value="Unassembled WGS sequence"/>
</dbReference>
<keyword evidence="1" id="KW-1133">Transmembrane helix</keyword>
<reference evidence="2 3" key="1">
    <citation type="submission" date="2016-10" db="EMBL/GenBank/DDBJ databases">
        <authorList>
            <person name="de Groot N.N."/>
        </authorList>
    </citation>
    <scope>NUCLEOTIDE SEQUENCE [LARGE SCALE GENOMIC DNA]</scope>
    <source>
        <strain evidence="2 3">DSM 20117</strain>
    </source>
</reference>
<gene>
    <name evidence="2" type="ORF">SAMN04489742_0854</name>
</gene>
<dbReference type="AlphaFoldDB" id="A0A1H1AD80"/>
<proteinExistence type="predicted"/>
<accession>A0A1H1AD80</accession>
<evidence type="ECO:0000256" key="1">
    <source>
        <dbReference type="SAM" id="Phobius"/>
    </source>
</evidence>
<dbReference type="KEGG" id="acry:AC20117_13050"/>
<dbReference type="RefSeq" id="WP_074699369.1">
    <property type="nucleotide sequence ID" value="NZ_CP018863.1"/>
</dbReference>